<dbReference type="EMBL" id="LXSU01000139">
    <property type="protein sequence ID" value="OCX42299.1"/>
    <property type="molecule type" value="Genomic_DNA"/>
</dbReference>
<organism evidence="1 2">
    <name type="scientific">Campylobacter ornithocola</name>
    <dbReference type="NCBI Taxonomy" id="1848766"/>
    <lineage>
        <taxon>Bacteria</taxon>
        <taxon>Pseudomonadati</taxon>
        <taxon>Campylobacterota</taxon>
        <taxon>Epsilonproteobacteria</taxon>
        <taxon>Campylobacterales</taxon>
        <taxon>Campylobacteraceae</taxon>
        <taxon>Campylobacter</taxon>
    </lineage>
</organism>
<accession>A0A6M8MIM1</accession>
<sequence length="113" mass="12915">MTFVLVQMPSFLKKSHFGACSIPSLYTKVMGILTLKIALHVLWNVVICVLFCAFVKKRPSKKPMISPYIKMACFSPSICAKELSRSILGLFAFDFIILKMRNKLRKNDEYTAF</sequence>
<reference evidence="1 2" key="1">
    <citation type="submission" date="2016-05" db="EMBL/GenBank/DDBJ databases">
        <authorList>
            <person name="Caceres A."/>
            <person name="Munoz I."/>
            <person name="Iraola G."/>
            <person name="Diaz-Viraque F."/>
            <person name="Greif G."/>
            <person name="Collado L."/>
        </authorList>
    </citation>
    <scope>NUCLEOTIDE SEQUENCE [LARGE SCALE GENOMIC DNA]</scope>
    <source>
        <strain evidence="1 2">WBE38</strain>
    </source>
</reference>
<evidence type="ECO:0000313" key="2">
    <source>
        <dbReference type="Proteomes" id="UP000094873"/>
    </source>
</evidence>
<comment type="caution">
    <text evidence="1">The sequence shown here is derived from an EMBL/GenBank/DDBJ whole genome shotgun (WGS) entry which is preliminary data.</text>
</comment>
<protein>
    <submittedName>
        <fullName evidence="1">Uncharacterized protein</fullName>
    </submittedName>
</protein>
<dbReference type="AlphaFoldDB" id="A0A6M8MIM1"/>
<evidence type="ECO:0000313" key="1">
    <source>
        <dbReference type="EMBL" id="OCX42299.1"/>
    </source>
</evidence>
<keyword evidence="2" id="KW-1185">Reference proteome</keyword>
<gene>
    <name evidence="1" type="ORF">A7X81_03665</name>
</gene>
<name>A0A6M8MIM1_9BACT</name>
<proteinExistence type="predicted"/>
<dbReference type="Proteomes" id="UP000094873">
    <property type="component" value="Unassembled WGS sequence"/>
</dbReference>